<dbReference type="PROSITE" id="PS51747">
    <property type="entry name" value="CYT_DCMP_DEAMINASES_2"/>
    <property type="match status" value="1"/>
</dbReference>
<dbReference type="InterPro" id="IPR002125">
    <property type="entry name" value="CMP_dCMP_dom"/>
</dbReference>
<dbReference type="OrthoDB" id="9802676at2"/>
<dbReference type="GO" id="GO:0052717">
    <property type="term" value="F:tRNA-specific adenosine-34 deaminase activity"/>
    <property type="evidence" value="ECO:0007669"/>
    <property type="project" value="UniProtKB-UniRule"/>
</dbReference>
<comment type="caution">
    <text evidence="11">The sequence shown here is derived from an EMBL/GenBank/DDBJ whole genome shotgun (WGS) entry which is preliminary data.</text>
</comment>
<evidence type="ECO:0000259" key="10">
    <source>
        <dbReference type="PROSITE" id="PS51747"/>
    </source>
</evidence>
<dbReference type="EC" id="3.5.4.33" evidence="8"/>
<feature type="binding site" evidence="8">
    <location>
        <position position="92"/>
    </location>
    <ligand>
        <name>Zn(2+)</name>
        <dbReference type="ChEBI" id="CHEBI:29105"/>
        <note>catalytic</note>
    </ligand>
</feature>
<organism evidence="11 12">
    <name type="scientific">Akkermansia muciniphila</name>
    <dbReference type="NCBI Taxonomy" id="239935"/>
    <lineage>
        <taxon>Bacteria</taxon>
        <taxon>Pseudomonadati</taxon>
        <taxon>Verrucomicrobiota</taxon>
        <taxon>Verrucomicrobiia</taxon>
        <taxon>Verrucomicrobiales</taxon>
        <taxon>Akkermansiaceae</taxon>
        <taxon>Akkermansia</taxon>
    </lineage>
</organism>
<evidence type="ECO:0000256" key="1">
    <source>
        <dbReference type="ARBA" id="ARBA00010669"/>
    </source>
</evidence>
<dbReference type="CDD" id="cd01285">
    <property type="entry name" value="nucleoside_deaminase"/>
    <property type="match status" value="1"/>
</dbReference>
<dbReference type="PANTHER" id="PTHR11079">
    <property type="entry name" value="CYTOSINE DEAMINASE FAMILY MEMBER"/>
    <property type="match status" value="1"/>
</dbReference>
<comment type="cofactor">
    <cofactor evidence="8">
        <name>Zn(2+)</name>
        <dbReference type="ChEBI" id="CHEBI:29105"/>
    </cofactor>
    <text evidence="8">Binds 1 zinc ion per subunit.</text>
</comment>
<evidence type="ECO:0000256" key="4">
    <source>
        <dbReference type="ARBA" id="ARBA00022723"/>
    </source>
</evidence>
<feature type="binding site" evidence="8">
    <location>
        <position position="95"/>
    </location>
    <ligand>
        <name>Zn(2+)</name>
        <dbReference type="ChEBI" id="CHEBI:29105"/>
        <note>catalytic</note>
    </ligand>
</feature>
<evidence type="ECO:0000256" key="3">
    <source>
        <dbReference type="ARBA" id="ARBA00022694"/>
    </source>
</evidence>
<evidence type="ECO:0000256" key="7">
    <source>
        <dbReference type="ARBA" id="ARBA00048045"/>
    </source>
</evidence>
<dbReference type="HAMAP" id="MF_00972">
    <property type="entry name" value="tRNA_aden_deaminase"/>
    <property type="match status" value="1"/>
</dbReference>
<name>A0A2N8HB26_9BACT</name>
<dbReference type="InterPro" id="IPR016193">
    <property type="entry name" value="Cytidine_deaminase-like"/>
</dbReference>
<dbReference type="PROSITE" id="PS00903">
    <property type="entry name" value="CYT_DCMP_DEAMINASES_1"/>
    <property type="match status" value="1"/>
</dbReference>
<dbReference type="SUPFAM" id="SSF53927">
    <property type="entry name" value="Cytidine deaminase-like"/>
    <property type="match status" value="1"/>
</dbReference>
<dbReference type="RefSeq" id="WP_102715265.1">
    <property type="nucleotide sequence ID" value="NZ_PJKA01000013.1"/>
</dbReference>
<dbReference type="FunFam" id="3.40.140.10:FF:000005">
    <property type="entry name" value="tRNA-specific adenosine deaminase"/>
    <property type="match status" value="1"/>
</dbReference>
<comment type="subunit">
    <text evidence="2 8">Homodimer.</text>
</comment>
<keyword evidence="4 8" id="KW-0479">Metal-binding</keyword>
<evidence type="ECO:0000256" key="2">
    <source>
        <dbReference type="ARBA" id="ARBA00011738"/>
    </source>
</evidence>
<evidence type="ECO:0000256" key="8">
    <source>
        <dbReference type="HAMAP-Rule" id="MF_00972"/>
    </source>
</evidence>
<dbReference type="PANTHER" id="PTHR11079:SF202">
    <property type="entry name" value="TRNA-SPECIFIC ADENOSINE DEAMINASE"/>
    <property type="match status" value="1"/>
</dbReference>
<evidence type="ECO:0000313" key="11">
    <source>
        <dbReference type="EMBL" id="PNC17069.1"/>
    </source>
</evidence>
<comment type="function">
    <text evidence="8">Catalyzes the deamination of adenosine to inosine at the wobble position 34 of tRNA(Arg2).</text>
</comment>
<keyword evidence="6 8" id="KW-0862">Zinc</keyword>
<gene>
    <name evidence="8" type="primary">tadA</name>
    <name evidence="11" type="ORF">CXU22_10535</name>
</gene>
<feature type="binding site" evidence="8">
    <location>
        <position position="62"/>
    </location>
    <ligand>
        <name>Zn(2+)</name>
        <dbReference type="ChEBI" id="CHEBI:29105"/>
        <note>catalytic</note>
    </ligand>
</feature>
<dbReference type="Proteomes" id="UP000236000">
    <property type="component" value="Unassembled WGS sequence"/>
</dbReference>
<accession>A0A2N8HB26</accession>
<keyword evidence="5 8" id="KW-0378">Hydrolase</keyword>
<reference evidence="11 12" key="1">
    <citation type="journal article" date="2017" name="BMC Genomics">
        <title>Genome sequencing of 39 Akkermansia muciniphila isolates reveals its population structure, genomic and functional diverisity, and global distribution in mammalian gut microbiotas.</title>
        <authorList>
            <person name="Guo X."/>
            <person name="Li S."/>
            <person name="Zhang J."/>
            <person name="Wu F."/>
            <person name="Li X."/>
            <person name="Wu D."/>
            <person name="Zhang M."/>
            <person name="Ou Z."/>
            <person name="Jie Z."/>
            <person name="Yan Q."/>
            <person name="Li P."/>
            <person name="Yi J."/>
            <person name="Peng Y."/>
        </authorList>
    </citation>
    <scope>NUCLEOTIDE SEQUENCE [LARGE SCALE GENOMIC DNA]</scope>
    <source>
        <strain evidence="11 12">GP24</strain>
    </source>
</reference>
<comment type="catalytic activity">
    <reaction evidence="7 8">
        <text>adenosine(34) in tRNA + H2O + H(+) = inosine(34) in tRNA + NH4(+)</text>
        <dbReference type="Rhea" id="RHEA:43168"/>
        <dbReference type="Rhea" id="RHEA-COMP:10373"/>
        <dbReference type="Rhea" id="RHEA-COMP:10374"/>
        <dbReference type="ChEBI" id="CHEBI:15377"/>
        <dbReference type="ChEBI" id="CHEBI:15378"/>
        <dbReference type="ChEBI" id="CHEBI:28938"/>
        <dbReference type="ChEBI" id="CHEBI:74411"/>
        <dbReference type="ChEBI" id="CHEBI:82852"/>
        <dbReference type="EC" id="3.5.4.33"/>
    </reaction>
</comment>
<dbReference type="Pfam" id="PF00383">
    <property type="entry name" value="dCMP_cyt_deam_1"/>
    <property type="match status" value="1"/>
</dbReference>
<dbReference type="Gene3D" id="3.40.140.10">
    <property type="entry name" value="Cytidine Deaminase, domain 2"/>
    <property type="match status" value="1"/>
</dbReference>
<feature type="active site" description="Proton donor" evidence="8">
    <location>
        <position position="64"/>
    </location>
</feature>
<dbReference type="GO" id="GO:0002100">
    <property type="term" value="P:tRNA wobble adenosine to inosine editing"/>
    <property type="evidence" value="ECO:0007669"/>
    <property type="project" value="UniProtKB-UniRule"/>
</dbReference>
<dbReference type="InterPro" id="IPR016192">
    <property type="entry name" value="APOBEC/CMP_deaminase_Zn-bd"/>
</dbReference>
<sequence length="185" mass="20123">MITAVMMEMPGSDEWFMRQAMKESRKALVKGEVPIGAIVVKDGRVIGRGWNQVETLKDATAHAEMIALTAAQEALGDWRLEGCTLYVTKEPCPMCAGAIVHCRPDRVVFGCPDAKTGAAGGWINLLDSNPPLNHKCEVRPGVLGDECLHHLQEFFRAARLAAKERKKLSADSPAAPDENGEDSPE</sequence>
<comment type="similarity">
    <text evidence="1">Belongs to the cytidine and deoxycytidylate deaminase family. ADAT2 subfamily.</text>
</comment>
<feature type="domain" description="CMP/dCMP-type deaminase" evidence="10">
    <location>
        <begin position="11"/>
        <end position="123"/>
    </location>
</feature>
<dbReference type="EMBL" id="PJKA01000013">
    <property type="protein sequence ID" value="PNC17069.1"/>
    <property type="molecule type" value="Genomic_DNA"/>
</dbReference>
<dbReference type="AlphaFoldDB" id="A0A2N8HB26"/>
<dbReference type="InterPro" id="IPR028883">
    <property type="entry name" value="tRNA_aden_deaminase"/>
</dbReference>
<protein>
    <recommendedName>
        <fullName evidence="8">tRNA-specific adenosine deaminase</fullName>
        <ecNumber evidence="8">3.5.4.33</ecNumber>
    </recommendedName>
</protein>
<evidence type="ECO:0000313" key="12">
    <source>
        <dbReference type="Proteomes" id="UP000236000"/>
    </source>
</evidence>
<feature type="region of interest" description="Disordered" evidence="9">
    <location>
        <begin position="166"/>
        <end position="185"/>
    </location>
</feature>
<dbReference type="GO" id="GO:0008270">
    <property type="term" value="F:zinc ion binding"/>
    <property type="evidence" value="ECO:0007669"/>
    <property type="project" value="UniProtKB-UniRule"/>
</dbReference>
<keyword evidence="3 8" id="KW-0819">tRNA processing</keyword>
<evidence type="ECO:0000256" key="6">
    <source>
        <dbReference type="ARBA" id="ARBA00022833"/>
    </source>
</evidence>
<evidence type="ECO:0000256" key="9">
    <source>
        <dbReference type="SAM" id="MobiDB-lite"/>
    </source>
</evidence>
<dbReference type="NCBIfam" id="NF008113">
    <property type="entry name" value="PRK10860.1"/>
    <property type="match status" value="1"/>
</dbReference>
<evidence type="ECO:0000256" key="5">
    <source>
        <dbReference type="ARBA" id="ARBA00022801"/>
    </source>
</evidence>
<proteinExistence type="inferred from homology"/>